<keyword evidence="2" id="KW-1185">Reference proteome</keyword>
<comment type="caution">
    <text evidence="1">The sequence shown here is derived from an EMBL/GenBank/DDBJ whole genome shotgun (WGS) entry which is preliminary data.</text>
</comment>
<proteinExistence type="predicted"/>
<evidence type="ECO:0000313" key="1">
    <source>
        <dbReference type="EMBL" id="EPZ14928.1"/>
    </source>
</evidence>
<name>T0AWJ0_9RHOO</name>
<dbReference type="EMBL" id="ATJV01000068">
    <property type="protein sequence ID" value="EPZ14928.1"/>
    <property type="molecule type" value="Genomic_DNA"/>
</dbReference>
<accession>T0AWJ0</accession>
<sequence>MGIVCAIGDQAVRLTLMRLDLGAIDLEPDLAHAAARIVHPANEHAAPQFFRAAAGQRGDQNCIGILAFCSALIQLLAPVAGEAAQGLPLAGTLTALTGRAALSGCLELAQKCTLLLQLGLDGHYLQPVRRLQIPFFMIKQSNDMISLIDGHDQRL</sequence>
<dbReference type="AlphaFoldDB" id="T0AWJ0"/>
<protein>
    <submittedName>
        <fullName evidence="1">Uncharacterized protein</fullName>
    </submittedName>
</protein>
<evidence type="ECO:0000313" key="2">
    <source>
        <dbReference type="Proteomes" id="UP000015455"/>
    </source>
</evidence>
<organism evidence="1 2">
    <name type="scientific">Thauera terpenica 58Eu</name>
    <dbReference type="NCBI Taxonomy" id="1348657"/>
    <lineage>
        <taxon>Bacteria</taxon>
        <taxon>Pseudomonadati</taxon>
        <taxon>Pseudomonadota</taxon>
        <taxon>Betaproteobacteria</taxon>
        <taxon>Rhodocyclales</taxon>
        <taxon>Zoogloeaceae</taxon>
        <taxon>Thauera</taxon>
    </lineage>
</organism>
<gene>
    <name evidence="1" type="ORF">M622_17670</name>
</gene>
<dbReference type="Proteomes" id="UP000015455">
    <property type="component" value="Unassembled WGS sequence"/>
</dbReference>
<reference evidence="1 2" key="1">
    <citation type="submission" date="2013-06" db="EMBL/GenBank/DDBJ databases">
        <title>Draft genome sequence of Thauera terpenica.</title>
        <authorList>
            <person name="Liu B."/>
            <person name="Frostegard A.H."/>
            <person name="Shapleigh J.P."/>
        </authorList>
    </citation>
    <scope>NUCLEOTIDE SEQUENCE [LARGE SCALE GENOMIC DNA]</scope>
    <source>
        <strain evidence="1 2">58Eu</strain>
    </source>
</reference>